<name>A0A7M7RDQ4_STRPU</name>
<dbReference type="InterPro" id="IPR011989">
    <property type="entry name" value="ARM-like"/>
</dbReference>
<dbReference type="InterPro" id="IPR019538">
    <property type="entry name" value="PSMD5"/>
</dbReference>
<comment type="function">
    <text evidence="5">Acts as a chaperone during the assembly of the 26S proteasome, specifically of the base subcomplex of the PA700/19S regulatory complex (RC). In the initial step of the base subcomplex assembly is part of an intermediate PSMD5:PSMC2:PSMC1:PSMD2 module which probably assembles with a PSMD10:PSMC4:PSMC5:PAAF1 module followed by dissociation of PSMD5.</text>
</comment>
<dbReference type="RefSeq" id="XP_793127.3">
    <property type="nucleotide sequence ID" value="XM_788034.5"/>
</dbReference>
<evidence type="ECO:0000256" key="5">
    <source>
        <dbReference type="ARBA" id="ARBA00055861"/>
    </source>
</evidence>
<dbReference type="KEGG" id="spu:588345"/>
<evidence type="ECO:0000256" key="2">
    <source>
        <dbReference type="ARBA" id="ARBA00014933"/>
    </source>
</evidence>
<comment type="subunit">
    <text evidence="6">Interacts with PSMC1, PSMC2, PSMD1 and PSMD6. Part of transient complex containing PSMD5, PSMC2, PSMC1 and PSMD2 formed during the assembly of the 26S proteasome.</text>
</comment>
<dbReference type="GO" id="GO:0043248">
    <property type="term" value="P:proteasome assembly"/>
    <property type="evidence" value="ECO:0007669"/>
    <property type="project" value="InterPro"/>
</dbReference>
<keyword evidence="3" id="KW-0007">Acetylation</keyword>
<dbReference type="EnsemblMetazoa" id="XM_788034">
    <property type="protein sequence ID" value="XP_793127"/>
    <property type="gene ID" value="LOC588345"/>
</dbReference>
<dbReference type="InterPro" id="IPR016024">
    <property type="entry name" value="ARM-type_fold"/>
</dbReference>
<dbReference type="FunFam" id="1.25.10.10:FF:000208">
    <property type="entry name" value="26S proteasome non-ATPase regulatory subunit 5"/>
    <property type="match status" value="1"/>
</dbReference>
<keyword evidence="8" id="KW-1185">Reference proteome</keyword>
<protein>
    <recommendedName>
        <fullName evidence="2">26S proteasome non-ATPase regulatory subunit 5</fullName>
    </recommendedName>
</protein>
<dbReference type="AlphaFoldDB" id="A0A7M7RDQ4"/>
<dbReference type="SUPFAM" id="SSF48371">
    <property type="entry name" value="ARM repeat"/>
    <property type="match status" value="1"/>
</dbReference>
<reference evidence="7" key="2">
    <citation type="submission" date="2021-01" db="UniProtKB">
        <authorList>
            <consortium name="EnsemblMetazoa"/>
        </authorList>
    </citation>
    <scope>IDENTIFICATION</scope>
</reference>
<dbReference type="PANTHER" id="PTHR13554:SF10">
    <property type="entry name" value="26S PROTEASOME NON-ATPASE REGULATORY SUBUNIT 5"/>
    <property type="match status" value="1"/>
</dbReference>
<evidence type="ECO:0000256" key="4">
    <source>
        <dbReference type="ARBA" id="ARBA00023186"/>
    </source>
</evidence>
<proteinExistence type="inferred from homology"/>
<evidence type="ECO:0000256" key="6">
    <source>
        <dbReference type="ARBA" id="ARBA00064552"/>
    </source>
</evidence>
<dbReference type="OMA" id="WGQEYIS"/>
<accession>A0A7M7RDQ4</accession>
<sequence>MAASINTLLQNLNNGSDLLSSLQGIKVVLQTTHPSELKELLKNVSFDPVFSCLNSTNRNELELSRDILTTLLDNVDVEVLLAQFRDELCMGLGHPQEDIKTLCLKQIKRAANEPSGLHILLSDVDLLSLVISKVGDDSLAVAKIAMAVLQVTGSDVKGQGLLFGGQHLEGLKSVAGKNDTIRYRVFEIIVHIAASSPSALEHAVSSGFLQDLVSDINTDDVLIQLNAIEMLANLTVSQHALHFLDQQGVMGRLENLLIGAQADPSQDFLIPPIVKFFGTVAHFDPKEVTEKHSSFLRITFDLLSSGDPALACIAVETVGFVGRRVEGKQTLDKQGQSMADALKQIGRLLVQPPTETRTRALTAAQDLFTLQEEHQMDDLLSMQERWFTHLSPKPLDLLLSLCKQPFTEIRLNALLILRALVSQPWAGRILNQEAGFLEYLLDRSTEPDKEGKETKYAVVKALAEVSSTGDTFGRPALLRLKEYVRDGPFYVRVQSEVAMESGS</sequence>
<dbReference type="Proteomes" id="UP000007110">
    <property type="component" value="Unassembled WGS sequence"/>
</dbReference>
<evidence type="ECO:0000313" key="7">
    <source>
        <dbReference type="EnsemblMetazoa" id="XP_793127"/>
    </source>
</evidence>
<dbReference type="Gene3D" id="1.25.10.10">
    <property type="entry name" value="Leucine-rich Repeat Variant"/>
    <property type="match status" value="2"/>
</dbReference>
<keyword evidence="4" id="KW-0143">Chaperone</keyword>
<organism evidence="7 8">
    <name type="scientific">Strongylocentrotus purpuratus</name>
    <name type="common">Purple sea urchin</name>
    <dbReference type="NCBI Taxonomy" id="7668"/>
    <lineage>
        <taxon>Eukaryota</taxon>
        <taxon>Metazoa</taxon>
        <taxon>Echinodermata</taxon>
        <taxon>Eleutherozoa</taxon>
        <taxon>Echinozoa</taxon>
        <taxon>Echinoidea</taxon>
        <taxon>Euechinoidea</taxon>
        <taxon>Echinacea</taxon>
        <taxon>Camarodonta</taxon>
        <taxon>Echinidea</taxon>
        <taxon>Strongylocentrotidae</taxon>
        <taxon>Strongylocentrotus</taxon>
    </lineage>
</organism>
<evidence type="ECO:0000256" key="1">
    <source>
        <dbReference type="ARBA" id="ARBA00006823"/>
    </source>
</evidence>
<dbReference type="InParanoid" id="A0A7M7RDQ4"/>
<dbReference type="GeneID" id="588345"/>
<evidence type="ECO:0000313" key="8">
    <source>
        <dbReference type="Proteomes" id="UP000007110"/>
    </source>
</evidence>
<dbReference type="Pfam" id="PF10508">
    <property type="entry name" value="Proteasom_PSMB"/>
    <property type="match status" value="1"/>
</dbReference>
<dbReference type="PANTHER" id="PTHR13554">
    <property type="entry name" value="26S PROTEASOME NON-ATPASE REGULATORY SUBUNIT 5-RELATED"/>
    <property type="match status" value="1"/>
</dbReference>
<dbReference type="CTD" id="5711"/>
<dbReference type="FunCoup" id="A0A7M7RDQ4">
    <property type="interactions" value="1761"/>
</dbReference>
<comment type="similarity">
    <text evidence="1">Belongs to the proteasome subunit S5B/HSM3 family.</text>
</comment>
<reference evidence="8" key="1">
    <citation type="submission" date="2015-02" db="EMBL/GenBank/DDBJ databases">
        <title>Genome sequencing for Strongylocentrotus purpuratus.</title>
        <authorList>
            <person name="Murali S."/>
            <person name="Liu Y."/>
            <person name="Vee V."/>
            <person name="English A."/>
            <person name="Wang M."/>
            <person name="Skinner E."/>
            <person name="Han Y."/>
            <person name="Muzny D.M."/>
            <person name="Worley K.C."/>
            <person name="Gibbs R.A."/>
        </authorList>
    </citation>
    <scope>NUCLEOTIDE SEQUENCE</scope>
</reference>
<dbReference type="OrthoDB" id="10250600at2759"/>
<evidence type="ECO:0000256" key="3">
    <source>
        <dbReference type="ARBA" id="ARBA00022990"/>
    </source>
</evidence>